<feature type="domain" description="Tetratrico peptide repeat group 5" evidence="1">
    <location>
        <begin position="147"/>
        <end position="233"/>
    </location>
</feature>
<proteinExistence type="predicted"/>
<dbReference type="SUPFAM" id="SSF48452">
    <property type="entry name" value="TPR-like"/>
    <property type="match status" value="1"/>
</dbReference>
<evidence type="ECO:0000313" key="3">
    <source>
        <dbReference type="Proteomes" id="UP000229498"/>
    </source>
</evidence>
<evidence type="ECO:0000313" key="2">
    <source>
        <dbReference type="EMBL" id="PJK29708.1"/>
    </source>
</evidence>
<sequence length="280" mass="29032">MWRKFDANILCSALVGGFLLTGCSTFDETPPATNAVAASPSGEVIAIADELRAGGDNQAAAALYLGEVRRNPDDLTALVGLAESLRLAGDCTGASGYYDRALALSPADPQALAGYGRCAIALDRPELAARLLAQAVEASPEPSPGLFSATGVAHDLIGDHDAAQLYYRRGLTETPQPRSLLANLALSLALQGHFREAGTLLRSRADAPGATAGERQNLALVLALSGARAEALRYGRMDLSPDDAARNLTVISELALDLYGADPARKAAARRALLAPQSGA</sequence>
<accession>A0A2M9G1W6</accession>
<dbReference type="PANTHER" id="PTHR12558">
    <property type="entry name" value="CELL DIVISION CYCLE 16,23,27"/>
    <property type="match status" value="1"/>
</dbReference>
<dbReference type="Gene3D" id="1.25.40.10">
    <property type="entry name" value="Tetratricopeptide repeat domain"/>
    <property type="match status" value="1"/>
</dbReference>
<gene>
    <name evidence="2" type="ORF">CVT23_11755</name>
</gene>
<protein>
    <recommendedName>
        <fullName evidence="1">Tetratrico peptide repeat group 5 domain-containing protein</fullName>
    </recommendedName>
</protein>
<reference evidence="2 3" key="1">
    <citation type="submission" date="2017-11" db="EMBL/GenBank/DDBJ databases">
        <title>Draft genome sequence of Rhizobiales bacterium SY3-13.</title>
        <authorList>
            <person name="Sun C."/>
        </authorList>
    </citation>
    <scope>NUCLEOTIDE SEQUENCE [LARGE SCALE GENOMIC DNA]</scope>
    <source>
        <strain evidence="2 3">SY3-13</strain>
    </source>
</reference>
<keyword evidence="3" id="KW-1185">Reference proteome</keyword>
<dbReference type="Pfam" id="PF13432">
    <property type="entry name" value="TPR_16"/>
    <property type="match status" value="1"/>
</dbReference>
<dbReference type="Pfam" id="PF12688">
    <property type="entry name" value="TPR_5"/>
    <property type="match status" value="1"/>
</dbReference>
<dbReference type="RefSeq" id="WP_109793733.1">
    <property type="nucleotide sequence ID" value="NZ_PIGG01000031.1"/>
</dbReference>
<organism evidence="2 3">
    <name type="scientific">Minwuia thermotolerans</name>
    <dbReference type="NCBI Taxonomy" id="2056226"/>
    <lineage>
        <taxon>Bacteria</taxon>
        <taxon>Pseudomonadati</taxon>
        <taxon>Pseudomonadota</taxon>
        <taxon>Alphaproteobacteria</taxon>
        <taxon>Minwuiales</taxon>
        <taxon>Minwuiaceae</taxon>
        <taxon>Minwuia</taxon>
    </lineage>
</organism>
<dbReference type="PROSITE" id="PS51257">
    <property type="entry name" value="PROKAR_LIPOPROTEIN"/>
    <property type="match status" value="1"/>
</dbReference>
<comment type="caution">
    <text evidence="2">The sequence shown here is derived from an EMBL/GenBank/DDBJ whole genome shotgun (WGS) entry which is preliminary data.</text>
</comment>
<dbReference type="InterPro" id="IPR011990">
    <property type="entry name" value="TPR-like_helical_dom_sf"/>
</dbReference>
<name>A0A2M9G1W6_9PROT</name>
<dbReference type="PANTHER" id="PTHR12558:SF13">
    <property type="entry name" value="CELL DIVISION CYCLE PROTEIN 27 HOMOLOG"/>
    <property type="match status" value="1"/>
</dbReference>
<dbReference type="InterPro" id="IPR041656">
    <property type="entry name" value="TPR_5"/>
</dbReference>
<evidence type="ECO:0000259" key="1">
    <source>
        <dbReference type="Pfam" id="PF12688"/>
    </source>
</evidence>
<dbReference type="InterPro" id="IPR019734">
    <property type="entry name" value="TPR_rpt"/>
</dbReference>
<dbReference type="EMBL" id="PHIG01000032">
    <property type="protein sequence ID" value="PJK29708.1"/>
    <property type="molecule type" value="Genomic_DNA"/>
</dbReference>
<dbReference type="AlphaFoldDB" id="A0A2M9G1W6"/>
<dbReference type="SMART" id="SM00028">
    <property type="entry name" value="TPR"/>
    <property type="match status" value="3"/>
</dbReference>
<dbReference type="Proteomes" id="UP000229498">
    <property type="component" value="Unassembled WGS sequence"/>
</dbReference>
<dbReference type="OrthoDB" id="7817412at2"/>